<dbReference type="OrthoDB" id="9801841at2"/>
<evidence type="ECO:0000313" key="1">
    <source>
        <dbReference type="EMBL" id="RBP53491.1"/>
    </source>
</evidence>
<dbReference type="RefSeq" id="WP_113953051.1">
    <property type="nucleotide sequence ID" value="NZ_QNRT01000001.1"/>
</dbReference>
<proteinExistence type="predicted"/>
<sequence length="362" mass="41781">MKNQPEWWDPYSCQPYKMRDEDKPRSGLGNVWEYSKVAGSNLIGLPAITYQYLRLKKQPANIAADTFVGLSVAPDDQYDSASVEMVEELGVKQLLVRIPSWDVAALEDYVRFLELFPSNEFVINILQSRDSVTQLDVWQQQVSTIIAATKHMANTYWIGNAVNRTKWGCVHTGQALDLQVAVEALRGRFPGVKLLGSSIIDFEPLLSWRTLWNFRDYHLDGNAALLYVNRRHSPYGTQYGIFDLENKLRLAKAMTRLSNRSDDKLWITETNWPLLNTKPYTPNSGNPTRTVDEETQAKYLKWYYQIAWQTGWVERVYWWQLINPGYGLVDHREGYLRKMPSYYALKDIIQGELELPPSGVEA</sequence>
<protein>
    <submittedName>
        <fullName evidence="1">Uncharacterized protein</fullName>
    </submittedName>
</protein>
<dbReference type="EMBL" id="QNRT01000001">
    <property type="protein sequence ID" value="RBP53491.1"/>
    <property type="molecule type" value="Genomic_DNA"/>
</dbReference>
<dbReference type="Gene3D" id="3.20.20.80">
    <property type="entry name" value="Glycosidases"/>
    <property type="match status" value="1"/>
</dbReference>
<organism evidence="1 2">
    <name type="scientific">Arenicella xantha</name>
    <dbReference type="NCBI Taxonomy" id="644221"/>
    <lineage>
        <taxon>Bacteria</taxon>
        <taxon>Pseudomonadati</taxon>
        <taxon>Pseudomonadota</taxon>
        <taxon>Gammaproteobacteria</taxon>
        <taxon>Arenicellales</taxon>
        <taxon>Arenicellaceae</taxon>
        <taxon>Arenicella</taxon>
    </lineage>
</organism>
<evidence type="ECO:0000313" key="2">
    <source>
        <dbReference type="Proteomes" id="UP000253083"/>
    </source>
</evidence>
<keyword evidence="2" id="KW-1185">Reference proteome</keyword>
<reference evidence="1 2" key="1">
    <citation type="submission" date="2018-06" db="EMBL/GenBank/DDBJ databases">
        <title>Genomic Encyclopedia of Type Strains, Phase IV (KMG-IV): sequencing the most valuable type-strain genomes for metagenomic binning, comparative biology and taxonomic classification.</title>
        <authorList>
            <person name="Goeker M."/>
        </authorList>
    </citation>
    <scope>NUCLEOTIDE SEQUENCE [LARGE SCALE GENOMIC DNA]</scope>
    <source>
        <strain evidence="1 2">DSM 24032</strain>
    </source>
</reference>
<dbReference type="SUPFAM" id="SSF51445">
    <property type="entry name" value="(Trans)glycosidases"/>
    <property type="match status" value="1"/>
</dbReference>
<gene>
    <name evidence="1" type="ORF">DFR28_101877</name>
</gene>
<dbReference type="InterPro" id="IPR017853">
    <property type="entry name" value="GH"/>
</dbReference>
<name>A0A395JPC1_9GAMM</name>
<dbReference type="Proteomes" id="UP000253083">
    <property type="component" value="Unassembled WGS sequence"/>
</dbReference>
<comment type="caution">
    <text evidence="1">The sequence shown here is derived from an EMBL/GenBank/DDBJ whole genome shotgun (WGS) entry which is preliminary data.</text>
</comment>
<accession>A0A395JPC1</accession>
<dbReference type="InParanoid" id="A0A395JPC1"/>
<dbReference type="AlphaFoldDB" id="A0A395JPC1"/>